<sequence>MTDNQNTPIFYFNGTVYGNPGVSAVLCRNETVHSICKQEDFNADFTVLDKDIRSIHP</sequence>
<name>A0A382LSU7_9ZZZZ</name>
<organism evidence="1">
    <name type="scientific">marine metagenome</name>
    <dbReference type="NCBI Taxonomy" id="408172"/>
    <lineage>
        <taxon>unclassified sequences</taxon>
        <taxon>metagenomes</taxon>
        <taxon>ecological metagenomes</taxon>
    </lineage>
</organism>
<feature type="non-terminal residue" evidence="1">
    <location>
        <position position="57"/>
    </location>
</feature>
<dbReference type="EMBL" id="UINC01088889">
    <property type="protein sequence ID" value="SVC39503.1"/>
    <property type="molecule type" value="Genomic_DNA"/>
</dbReference>
<gene>
    <name evidence="1" type="ORF">METZ01_LOCUS292357</name>
</gene>
<proteinExistence type="predicted"/>
<evidence type="ECO:0000313" key="1">
    <source>
        <dbReference type="EMBL" id="SVC39503.1"/>
    </source>
</evidence>
<dbReference type="AlphaFoldDB" id="A0A382LSU7"/>
<reference evidence="1" key="1">
    <citation type="submission" date="2018-05" db="EMBL/GenBank/DDBJ databases">
        <authorList>
            <person name="Lanie J.A."/>
            <person name="Ng W.-L."/>
            <person name="Kazmierczak K.M."/>
            <person name="Andrzejewski T.M."/>
            <person name="Davidsen T.M."/>
            <person name="Wayne K.J."/>
            <person name="Tettelin H."/>
            <person name="Glass J.I."/>
            <person name="Rusch D."/>
            <person name="Podicherti R."/>
            <person name="Tsui H.-C.T."/>
            <person name="Winkler M.E."/>
        </authorList>
    </citation>
    <scope>NUCLEOTIDE SEQUENCE</scope>
</reference>
<protein>
    <submittedName>
        <fullName evidence="1">Uncharacterized protein</fullName>
    </submittedName>
</protein>
<accession>A0A382LSU7</accession>